<evidence type="ECO:0000259" key="5">
    <source>
        <dbReference type="Pfam" id="PF02897"/>
    </source>
</evidence>
<dbReference type="PROSITE" id="PS00131">
    <property type="entry name" value="CARBOXYPEPT_SER_SER"/>
    <property type="match status" value="1"/>
</dbReference>
<dbReference type="Pfam" id="PF00326">
    <property type="entry name" value="Peptidase_S9"/>
    <property type="match status" value="1"/>
</dbReference>
<reference evidence="6" key="1">
    <citation type="submission" date="2022-07" db="EMBL/GenBank/DDBJ databases">
        <title>Isolation, identification, and degradation of a PFOSA degrading strain from sewage treatment plant.</title>
        <authorList>
            <person name="Zhang L."/>
            <person name="Huo Y."/>
        </authorList>
    </citation>
    <scope>NUCLEOTIDE SEQUENCE</scope>
    <source>
        <strain evidence="6">C1</strain>
    </source>
</reference>
<evidence type="ECO:0000259" key="4">
    <source>
        <dbReference type="Pfam" id="PF00326"/>
    </source>
</evidence>
<keyword evidence="1" id="KW-0645">Protease</keyword>
<dbReference type="InterPro" id="IPR001375">
    <property type="entry name" value="Peptidase_S9_cat"/>
</dbReference>
<sequence length="646" mass="74015">MNATRKNRLLLLNILFLFTGILTTPFIFGQNNNLVTIGIPDTINANPNAVLKAYNSTIDFPAFIDWDNNGILLNGGTVIYKMNRPNGSITEKYKMNQGLGDYLSPDHNSFLFLEDTNGDERYQLFLHSIKTGINTVITEIGTRSTTPFWKPDSRQILYKSNARTDRETDLYLRNINPPYNDTLLIQNITDEAVIYDWDVRTNRILFVKIISENNKELYRYDINTGELQQINSGKEIAHSNAMFLSDSDTILIVSDEGSEFQHLMLYNYKTGTSRKLTNEILWDIDAISMASKGHYLAFTVNENGYSALYRMNLTDFTYKRVATLPTGIIRNLKINRNGNAVAFNFYGSTFKRKVYTYDFEKDQLFQWTNKNGSKKTDFAFIQARSVSLPAYDPIINKNYSIPAFLYEPKTSGKHPVYIDIHGGPEYQALPFFNKWHQFLVNELGIAVIVPNIRGSNGYGKSYMKSDDGLSRENAVKDIGILLDWIATQPQFDKERIALFGESYGGYMVLAALANFPDKIRCGIDVVGISDFVTYLEKTADYRKELRRVEFGDERIPEIRDFLLRISPVTNVNRMNSPLFIVQGYNDPRVHYQVSEQMVQSLQEKGKTVWYLGAKDEGHGFQKSENNNYQKNAEILFLTTFLLPKTN</sequence>
<keyword evidence="3" id="KW-0720">Serine protease</keyword>
<dbReference type="EMBL" id="CP101751">
    <property type="protein sequence ID" value="UUC43922.1"/>
    <property type="molecule type" value="Genomic_DNA"/>
</dbReference>
<evidence type="ECO:0000256" key="2">
    <source>
        <dbReference type="ARBA" id="ARBA00022801"/>
    </source>
</evidence>
<evidence type="ECO:0000313" key="6">
    <source>
        <dbReference type="EMBL" id="UUC43922.1"/>
    </source>
</evidence>
<organism evidence="6 7">
    <name type="scientific">Flavobacterium cerinum</name>
    <dbReference type="NCBI Taxonomy" id="2502784"/>
    <lineage>
        <taxon>Bacteria</taxon>
        <taxon>Pseudomonadati</taxon>
        <taxon>Bacteroidota</taxon>
        <taxon>Flavobacteriia</taxon>
        <taxon>Flavobacteriales</taxon>
        <taxon>Flavobacteriaceae</taxon>
        <taxon>Flavobacterium</taxon>
    </lineage>
</organism>
<dbReference type="InterPro" id="IPR018202">
    <property type="entry name" value="Ser_caboxypep_ser_AS"/>
</dbReference>
<dbReference type="RefSeq" id="WP_256549591.1">
    <property type="nucleotide sequence ID" value="NZ_CP101751.1"/>
</dbReference>
<accession>A0ABY5IQU4</accession>
<keyword evidence="2 6" id="KW-0378">Hydrolase</keyword>
<dbReference type="SUPFAM" id="SSF82171">
    <property type="entry name" value="DPP6 N-terminal domain-like"/>
    <property type="match status" value="1"/>
</dbReference>
<dbReference type="InterPro" id="IPR029058">
    <property type="entry name" value="AB_hydrolase_fold"/>
</dbReference>
<dbReference type="PANTHER" id="PTHR42776:SF27">
    <property type="entry name" value="DIPEPTIDYL PEPTIDASE FAMILY MEMBER 6"/>
    <property type="match status" value="1"/>
</dbReference>
<dbReference type="GO" id="GO:0016787">
    <property type="term" value="F:hydrolase activity"/>
    <property type="evidence" value="ECO:0007669"/>
    <property type="project" value="UniProtKB-KW"/>
</dbReference>
<dbReference type="PANTHER" id="PTHR42776">
    <property type="entry name" value="SERINE PEPTIDASE S9 FAMILY MEMBER"/>
    <property type="match status" value="1"/>
</dbReference>
<dbReference type="InterPro" id="IPR011042">
    <property type="entry name" value="6-blade_b-propeller_TolB-like"/>
</dbReference>
<gene>
    <name evidence="6" type="ORF">NOX80_09775</name>
</gene>
<proteinExistence type="predicted"/>
<keyword evidence="7" id="KW-1185">Reference proteome</keyword>
<dbReference type="Gene3D" id="2.120.10.30">
    <property type="entry name" value="TolB, C-terminal domain"/>
    <property type="match status" value="1"/>
</dbReference>
<dbReference type="PRINTS" id="PR00862">
    <property type="entry name" value="PROLIGOPTASE"/>
</dbReference>
<feature type="domain" description="Peptidase S9 prolyl oligopeptidase catalytic" evidence="4">
    <location>
        <begin position="433"/>
        <end position="638"/>
    </location>
</feature>
<evidence type="ECO:0000256" key="1">
    <source>
        <dbReference type="ARBA" id="ARBA00022670"/>
    </source>
</evidence>
<dbReference type="Gene3D" id="3.40.50.1820">
    <property type="entry name" value="alpha/beta hydrolase"/>
    <property type="match status" value="1"/>
</dbReference>
<dbReference type="InterPro" id="IPR023302">
    <property type="entry name" value="Pept_S9A_N"/>
</dbReference>
<dbReference type="Proteomes" id="UP001059844">
    <property type="component" value="Chromosome"/>
</dbReference>
<name>A0ABY5IQU4_9FLAO</name>
<protein>
    <submittedName>
        <fullName evidence="6">Alpha/beta fold hydrolase</fullName>
    </submittedName>
</protein>
<dbReference type="Pfam" id="PF02897">
    <property type="entry name" value="Peptidase_S9_N"/>
    <property type="match status" value="1"/>
</dbReference>
<evidence type="ECO:0000256" key="3">
    <source>
        <dbReference type="ARBA" id="ARBA00022825"/>
    </source>
</evidence>
<feature type="domain" description="Peptidase S9A N-terminal" evidence="5">
    <location>
        <begin position="103"/>
        <end position="367"/>
    </location>
</feature>
<dbReference type="SUPFAM" id="SSF53474">
    <property type="entry name" value="alpha/beta-Hydrolases"/>
    <property type="match status" value="1"/>
</dbReference>
<dbReference type="InterPro" id="IPR002470">
    <property type="entry name" value="Peptidase_S9A"/>
</dbReference>
<evidence type="ECO:0000313" key="7">
    <source>
        <dbReference type="Proteomes" id="UP001059844"/>
    </source>
</evidence>